<dbReference type="EMBL" id="CP078145">
    <property type="protein sequence ID" value="QXN89260.1"/>
    <property type="molecule type" value="Genomic_DNA"/>
</dbReference>
<feature type="transmembrane region" description="Helical" evidence="1">
    <location>
        <begin position="12"/>
        <end position="35"/>
    </location>
</feature>
<evidence type="ECO:0000259" key="2">
    <source>
        <dbReference type="Pfam" id="PF23493"/>
    </source>
</evidence>
<keyword evidence="1" id="KW-1133">Transmembrane helix</keyword>
<dbReference type="RefSeq" id="WP_218470137.1">
    <property type="nucleotide sequence ID" value="NZ_BAABJN010000003.1"/>
</dbReference>
<dbReference type="InterPro" id="IPR056411">
    <property type="entry name" value="CysS_C"/>
</dbReference>
<proteinExistence type="predicted"/>
<feature type="transmembrane region" description="Helical" evidence="1">
    <location>
        <begin position="55"/>
        <end position="80"/>
    </location>
</feature>
<keyword evidence="5" id="KW-1185">Reference proteome</keyword>
<accession>A0ABX8RI21</accession>
<evidence type="ECO:0000256" key="1">
    <source>
        <dbReference type="SAM" id="Phobius"/>
    </source>
</evidence>
<keyword evidence="1" id="KW-0812">Transmembrane</keyword>
<keyword evidence="1" id="KW-0472">Membrane</keyword>
<dbReference type="Pfam" id="PF23493">
    <property type="entry name" value="CysS_C"/>
    <property type="match status" value="1"/>
</dbReference>
<dbReference type="Proteomes" id="UP000694257">
    <property type="component" value="Chromosome"/>
</dbReference>
<dbReference type="InterPro" id="IPR057798">
    <property type="entry name" value="PH_YqeB"/>
</dbReference>
<protein>
    <submittedName>
        <fullName evidence="4">Uncharacterized protein</fullName>
    </submittedName>
</protein>
<evidence type="ECO:0000259" key="3">
    <source>
        <dbReference type="Pfam" id="PF23494"/>
    </source>
</evidence>
<dbReference type="Pfam" id="PF23494">
    <property type="entry name" value="bPH_10"/>
    <property type="match status" value="1"/>
</dbReference>
<name>A0ABX8RI21_NOCIO</name>
<feature type="domain" description="YqeB PH" evidence="3">
    <location>
        <begin position="8"/>
        <end position="157"/>
    </location>
</feature>
<reference evidence="4 5" key="1">
    <citation type="submission" date="2021-07" db="EMBL/GenBank/DDBJ databases">
        <title>Whole Genome Sequence of Nocardia Iowensis.</title>
        <authorList>
            <person name="Lamm A."/>
            <person name="Collins-Fairclough A.M."/>
            <person name="Bunk B."/>
            <person name="Sproer C."/>
        </authorList>
    </citation>
    <scope>NUCLEOTIDE SEQUENCE [LARGE SCALE GENOMIC DNA]</scope>
    <source>
        <strain evidence="4 5">NRRL 5646</strain>
    </source>
</reference>
<sequence>MTTTSAPTVLRFSTLWAWLFGTGGLAIGAGIGFAVPPVGRWLTDTVDSAPAPLRIAMTVPTVWLVPVTTIIGVVAGLVLFEIARQESLTLIVADDHVELSKNGRAQHVPRKKIAAVFREDADLVLTDQDKRRLARFGANDLRRNDIENAFRGHSYPWLDRNDPFGTDFLRWVDGRPETDTAVDAVLRARRRALADKKPLVVEELEEELLGLGVDVRDRQGEQHIRVFDRTT</sequence>
<evidence type="ECO:0000313" key="4">
    <source>
        <dbReference type="EMBL" id="QXN89260.1"/>
    </source>
</evidence>
<evidence type="ECO:0000313" key="5">
    <source>
        <dbReference type="Proteomes" id="UP000694257"/>
    </source>
</evidence>
<organism evidence="4 5">
    <name type="scientific">Nocardia iowensis</name>
    <dbReference type="NCBI Taxonomy" id="204891"/>
    <lineage>
        <taxon>Bacteria</taxon>
        <taxon>Bacillati</taxon>
        <taxon>Actinomycetota</taxon>
        <taxon>Actinomycetes</taxon>
        <taxon>Mycobacteriales</taxon>
        <taxon>Nocardiaceae</taxon>
        <taxon>Nocardia</taxon>
    </lineage>
</organism>
<gene>
    <name evidence="4" type="ORF">KV110_27455</name>
</gene>
<feature type="domain" description="Cysteinyl-tRNA ligase anticodon binding" evidence="2">
    <location>
        <begin position="175"/>
        <end position="225"/>
    </location>
</feature>